<gene>
    <name evidence="2" type="ORF">SAMN05660282_00380</name>
</gene>
<protein>
    <submittedName>
        <fullName evidence="2">Uncharacterized protein</fullName>
    </submittedName>
</protein>
<reference evidence="2 3" key="1">
    <citation type="submission" date="2016-10" db="EMBL/GenBank/DDBJ databases">
        <authorList>
            <person name="de Groot N.N."/>
        </authorList>
    </citation>
    <scope>NUCLEOTIDE SEQUENCE [LARGE SCALE GENOMIC DNA]</scope>
    <source>
        <strain>J11</strain>
        <strain evidence="3">PG 39</strain>
    </source>
</reference>
<evidence type="ECO:0000313" key="2">
    <source>
        <dbReference type="EMBL" id="SFG25760.1"/>
    </source>
</evidence>
<proteinExistence type="predicted"/>
<keyword evidence="1" id="KW-0472">Membrane</keyword>
<accession>A0A1I2QCT1</accession>
<dbReference type="EMBL" id="FOPJ01000002">
    <property type="protein sequence ID" value="SFG25760.1"/>
    <property type="molecule type" value="Genomic_DNA"/>
</dbReference>
<feature type="transmembrane region" description="Helical" evidence="1">
    <location>
        <begin position="56"/>
        <end position="74"/>
    </location>
</feature>
<evidence type="ECO:0000313" key="3">
    <source>
        <dbReference type="Proteomes" id="UP000199065"/>
    </source>
</evidence>
<name>A0A1I2QCT1_9CORY</name>
<organism evidence="2 3">
    <name type="scientific">Corynebacterium spheniscorum</name>
    <dbReference type="NCBI Taxonomy" id="185761"/>
    <lineage>
        <taxon>Bacteria</taxon>
        <taxon>Bacillati</taxon>
        <taxon>Actinomycetota</taxon>
        <taxon>Actinomycetes</taxon>
        <taxon>Mycobacteriales</taxon>
        <taxon>Corynebacteriaceae</taxon>
        <taxon>Corynebacterium</taxon>
    </lineage>
</organism>
<feature type="transmembrane region" description="Helical" evidence="1">
    <location>
        <begin position="25"/>
        <end position="44"/>
    </location>
</feature>
<sequence length="128" mass="14539">MSNIGARMTTLMYDDKRVERGQTRLLLYFSRAQITFLAIEPTKYFFGARPFHGEDLFILIGTAVFVVLSTYFAARRFEKGFFYRSAAVGVLVFLIACVFHNPIGRIVAGIIGLCSALVEDSRHYLKRT</sequence>
<dbReference type="Proteomes" id="UP000199065">
    <property type="component" value="Unassembled WGS sequence"/>
</dbReference>
<keyword evidence="1" id="KW-0812">Transmembrane</keyword>
<keyword evidence="1" id="KW-1133">Transmembrane helix</keyword>
<evidence type="ECO:0000256" key="1">
    <source>
        <dbReference type="SAM" id="Phobius"/>
    </source>
</evidence>
<dbReference type="RefSeq" id="WP_092283892.1">
    <property type="nucleotide sequence ID" value="NZ_FOPJ01000002.1"/>
</dbReference>
<keyword evidence="3" id="KW-1185">Reference proteome</keyword>
<dbReference type="AlphaFoldDB" id="A0A1I2QCT1"/>
<feature type="transmembrane region" description="Helical" evidence="1">
    <location>
        <begin position="81"/>
        <end position="100"/>
    </location>
</feature>